<gene>
    <name evidence="3" type="ORF">GGR16_004442</name>
</gene>
<dbReference type="PANTHER" id="PTHR42928">
    <property type="entry name" value="TRICARBOXYLATE-BINDING PROTEIN"/>
    <property type="match status" value="1"/>
</dbReference>
<name>A0A840C0Q6_9HYPH</name>
<dbReference type="CDD" id="cd07012">
    <property type="entry name" value="PBP2_Bug_TTT"/>
    <property type="match status" value="1"/>
</dbReference>
<feature type="chain" id="PRO_5032477502" evidence="2">
    <location>
        <begin position="33"/>
        <end position="330"/>
    </location>
</feature>
<protein>
    <submittedName>
        <fullName evidence="3">Tripartite-type tricarboxylate transporter receptor subunit TctC</fullName>
    </submittedName>
</protein>
<keyword evidence="3" id="KW-0675">Receptor</keyword>
<accession>A0A840C0Q6</accession>
<evidence type="ECO:0000256" key="2">
    <source>
        <dbReference type="SAM" id="SignalP"/>
    </source>
</evidence>
<dbReference type="Proteomes" id="UP000577362">
    <property type="component" value="Unassembled WGS sequence"/>
</dbReference>
<dbReference type="PIRSF" id="PIRSF017082">
    <property type="entry name" value="YflP"/>
    <property type="match status" value="1"/>
</dbReference>
<keyword evidence="2" id="KW-0732">Signal</keyword>
<dbReference type="AlphaFoldDB" id="A0A840C0Q6"/>
<dbReference type="Gene3D" id="3.40.190.150">
    <property type="entry name" value="Bordetella uptake gene, domain 1"/>
    <property type="match status" value="1"/>
</dbReference>
<dbReference type="EMBL" id="JACIEN010000007">
    <property type="protein sequence ID" value="MBB4019391.1"/>
    <property type="molecule type" value="Genomic_DNA"/>
</dbReference>
<dbReference type="Pfam" id="PF03401">
    <property type="entry name" value="TctC"/>
    <property type="match status" value="1"/>
</dbReference>
<keyword evidence="4" id="KW-1185">Reference proteome</keyword>
<comment type="caution">
    <text evidence="3">The sequence shown here is derived from an EMBL/GenBank/DDBJ whole genome shotgun (WGS) entry which is preliminary data.</text>
</comment>
<sequence>MFSRKSFSRISLTRRVAMAAAVSLAFAGPALAAWPERPVTMIVPWSAGGGTDATARIVASLLEKELGKPVSVVNRTGGGGIVGHTEIANAKADGYTIGVVTTELSMYHWLGTSALNYDSYSLIALYNTDPQGVHVRKDGPATIKDLVEAIKAAPGKHKASGANQGGAAHLSFVGLLNAIGLKAQDAPWVPTDGSAPSLQLLTSKAIDIVTTTMPEAQTMVDAGEVKTLALMRPERDPAFPDVPTIKETLGVDWSLGAWRGVAGPKGMPEEVVEALSKAMAKVVKDPEFVKFMDARKFGIEYAGGPDFASYLKQMDERFGEAMKAAGLAKQ</sequence>
<dbReference type="SUPFAM" id="SSF53850">
    <property type="entry name" value="Periplasmic binding protein-like II"/>
    <property type="match status" value="1"/>
</dbReference>
<dbReference type="InterPro" id="IPR005064">
    <property type="entry name" value="BUG"/>
</dbReference>
<dbReference type="PANTHER" id="PTHR42928:SF5">
    <property type="entry name" value="BLR1237 PROTEIN"/>
    <property type="match status" value="1"/>
</dbReference>
<organism evidence="3 4">
    <name type="scientific">Chelatococcus caeni</name>
    <dbReference type="NCBI Taxonomy" id="1348468"/>
    <lineage>
        <taxon>Bacteria</taxon>
        <taxon>Pseudomonadati</taxon>
        <taxon>Pseudomonadota</taxon>
        <taxon>Alphaproteobacteria</taxon>
        <taxon>Hyphomicrobiales</taxon>
        <taxon>Chelatococcaceae</taxon>
        <taxon>Chelatococcus</taxon>
    </lineage>
</organism>
<proteinExistence type="inferred from homology"/>
<evidence type="ECO:0000313" key="3">
    <source>
        <dbReference type="EMBL" id="MBB4019391.1"/>
    </source>
</evidence>
<evidence type="ECO:0000313" key="4">
    <source>
        <dbReference type="Proteomes" id="UP000577362"/>
    </source>
</evidence>
<dbReference type="InterPro" id="IPR042100">
    <property type="entry name" value="Bug_dom1"/>
</dbReference>
<comment type="similarity">
    <text evidence="1">Belongs to the UPF0065 (bug) family.</text>
</comment>
<reference evidence="3 4" key="1">
    <citation type="submission" date="2020-08" db="EMBL/GenBank/DDBJ databases">
        <title>Genomic Encyclopedia of Type Strains, Phase IV (KMG-IV): sequencing the most valuable type-strain genomes for metagenomic binning, comparative biology and taxonomic classification.</title>
        <authorList>
            <person name="Goeker M."/>
        </authorList>
    </citation>
    <scope>NUCLEOTIDE SEQUENCE [LARGE SCALE GENOMIC DNA]</scope>
    <source>
        <strain evidence="3 4">DSM 103737</strain>
    </source>
</reference>
<feature type="signal peptide" evidence="2">
    <location>
        <begin position="1"/>
        <end position="32"/>
    </location>
</feature>
<dbReference type="Gene3D" id="3.40.190.10">
    <property type="entry name" value="Periplasmic binding protein-like II"/>
    <property type="match status" value="1"/>
</dbReference>
<dbReference type="RefSeq" id="WP_019401609.1">
    <property type="nucleotide sequence ID" value="NZ_JACIEN010000007.1"/>
</dbReference>
<evidence type="ECO:0000256" key="1">
    <source>
        <dbReference type="ARBA" id="ARBA00006987"/>
    </source>
</evidence>